<dbReference type="OrthoDB" id="892214at2"/>
<dbReference type="EMBL" id="RXOF01000017">
    <property type="protein sequence ID" value="RTQ46075.1"/>
    <property type="molecule type" value="Genomic_DNA"/>
</dbReference>
<keyword evidence="2 3" id="KW-0802">TPR repeat</keyword>
<evidence type="ECO:0000256" key="3">
    <source>
        <dbReference type="PROSITE-ProRule" id="PRU00339"/>
    </source>
</evidence>
<dbReference type="RefSeq" id="WP_126695611.1">
    <property type="nucleotide sequence ID" value="NZ_RXOF01000017.1"/>
</dbReference>
<dbReference type="Gene3D" id="1.25.40.10">
    <property type="entry name" value="Tetratricopeptide repeat domain"/>
    <property type="match status" value="1"/>
</dbReference>
<reference evidence="5 6" key="1">
    <citation type="submission" date="2018-12" db="EMBL/GenBank/DDBJ databases">
        <title>Hymenobacter gummosus sp. nov., isolated from a spring.</title>
        <authorList>
            <person name="Nie L."/>
        </authorList>
    </citation>
    <scope>NUCLEOTIDE SEQUENCE [LARGE SCALE GENOMIC DNA]</scope>
    <source>
        <strain evidence="5 6">KCTC 52166</strain>
    </source>
</reference>
<dbReference type="Pfam" id="PF13432">
    <property type="entry name" value="TPR_16"/>
    <property type="match status" value="2"/>
</dbReference>
<dbReference type="PROSITE" id="PS51257">
    <property type="entry name" value="PROKAR_LIPOPROTEIN"/>
    <property type="match status" value="1"/>
</dbReference>
<accession>A0A3S0K1Y2</accession>
<comment type="caution">
    <text evidence="5">The sequence shown here is derived from an EMBL/GenBank/DDBJ whole genome shotgun (WGS) entry which is preliminary data.</text>
</comment>
<dbReference type="InterPro" id="IPR050498">
    <property type="entry name" value="Ycf3"/>
</dbReference>
<name>A0A3S0K1Y2_9BACT</name>
<feature type="repeat" description="TPR" evidence="3">
    <location>
        <begin position="131"/>
        <end position="164"/>
    </location>
</feature>
<dbReference type="InterPro" id="IPR019734">
    <property type="entry name" value="TPR_rpt"/>
</dbReference>
<organism evidence="5 6">
    <name type="scientific">Hymenobacter gummosus</name>
    <dbReference type="NCBI Taxonomy" id="1776032"/>
    <lineage>
        <taxon>Bacteria</taxon>
        <taxon>Pseudomonadati</taxon>
        <taxon>Bacteroidota</taxon>
        <taxon>Cytophagia</taxon>
        <taxon>Cytophagales</taxon>
        <taxon>Hymenobacteraceae</taxon>
        <taxon>Hymenobacter</taxon>
    </lineage>
</organism>
<dbReference type="AlphaFoldDB" id="A0A3S0K1Y2"/>
<dbReference type="Proteomes" id="UP000282184">
    <property type="component" value="Unassembled WGS sequence"/>
</dbReference>
<evidence type="ECO:0000256" key="4">
    <source>
        <dbReference type="SAM" id="SignalP"/>
    </source>
</evidence>
<dbReference type="PANTHER" id="PTHR44858">
    <property type="entry name" value="TETRATRICOPEPTIDE REPEAT PROTEIN 6"/>
    <property type="match status" value="1"/>
</dbReference>
<dbReference type="SUPFAM" id="SSF48452">
    <property type="entry name" value="TPR-like"/>
    <property type="match status" value="1"/>
</dbReference>
<feature type="signal peptide" evidence="4">
    <location>
        <begin position="1"/>
        <end position="20"/>
    </location>
</feature>
<keyword evidence="4" id="KW-0732">Signal</keyword>
<gene>
    <name evidence="5" type="ORF">EJV47_23270</name>
</gene>
<evidence type="ECO:0000256" key="2">
    <source>
        <dbReference type="ARBA" id="ARBA00022803"/>
    </source>
</evidence>
<dbReference type="GO" id="GO:0009279">
    <property type="term" value="C:cell outer membrane"/>
    <property type="evidence" value="ECO:0007669"/>
    <property type="project" value="TreeGrafter"/>
</dbReference>
<keyword evidence="6" id="KW-1185">Reference proteome</keyword>
<evidence type="ECO:0000313" key="5">
    <source>
        <dbReference type="EMBL" id="RTQ46075.1"/>
    </source>
</evidence>
<dbReference type="PROSITE" id="PS50005">
    <property type="entry name" value="TPR"/>
    <property type="match status" value="1"/>
</dbReference>
<dbReference type="InterPro" id="IPR011990">
    <property type="entry name" value="TPR-like_helical_dom_sf"/>
</dbReference>
<evidence type="ECO:0000313" key="6">
    <source>
        <dbReference type="Proteomes" id="UP000282184"/>
    </source>
</evidence>
<keyword evidence="1" id="KW-0677">Repeat</keyword>
<evidence type="ECO:0000256" key="1">
    <source>
        <dbReference type="ARBA" id="ARBA00022737"/>
    </source>
</evidence>
<proteinExistence type="predicted"/>
<protein>
    <submittedName>
        <fullName evidence="5">Tetratricopeptide repeat protein</fullName>
    </submittedName>
</protein>
<feature type="chain" id="PRO_5018560758" evidence="4">
    <location>
        <begin position="21"/>
        <end position="393"/>
    </location>
</feature>
<dbReference type="PANTHER" id="PTHR44858:SF1">
    <property type="entry name" value="UDP-N-ACETYLGLUCOSAMINE--PEPTIDE N-ACETYLGLUCOSAMINYLTRANSFERASE SPINDLY-RELATED"/>
    <property type="match status" value="1"/>
</dbReference>
<dbReference type="GO" id="GO:0046813">
    <property type="term" value="P:receptor-mediated virion attachment to host cell"/>
    <property type="evidence" value="ECO:0007669"/>
    <property type="project" value="TreeGrafter"/>
</dbReference>
<sequence>MPAPFRRCLFPLLLSPLLLACGDAQPEQGQPDTMVDLRTVRSGPDIQAAELNGAIARQPRNPVLYARRAGFRVEDGQLDAALQDINQAIELDDEPPGEFFLTKARVLRAQGKLQSAIDAAAQAQQRGYNPPELHLLLGETNLAARRYSTALDYLDRVLREDADHAAALFYKGLVYTALRDTVQALDYLRASAARAPRQPEVLHQTAYLLNANRQPLAAAPYIESGLRADRNYASLWYDRGRVFDFAGQPDSAARQYARATRLDTTLYRADYRLGLYYYKNKRFAQAIQPLSRARRRSQYLPDVGLMLAESYEWVGQTQSAWIAYRALVKQFPGNRHYTYKVWKVGQRLPGRQLDSLKLVYGAPPLPQPRRVPAAVPALEPLEVKPPTLVTPTN</sequence>
<dbReference type="SMART" id="SM00028">
    <property type="entry name" value="TPR"/>
    <property type="match status" value="7"/>
</dbReference>